<organism evidence="2 3">
    <name type="scientific">Streptomyces wuyuanensis</name>
    <dbReference type="NCBI Taxonomy" id="1196353"/>
    <lineage>
        <taxon>Bacteria</taxon>
        <taxon>Bacillati</taxon>
        <taxon>Actinomycetota</taxon>
        <taxon>Actinomycetes</taxon>
        <taxon>Kitasatosporales</taxon>
        <taxon>Streptomycetaceae</taxon>
        <taxon>Streptomyces</taxon>
    </lineage>
</organism>
<dbReference type="Pfam" id="PF19746">
    <property type="entry name" value="DUF6233"/>
    <property type="match status" value="1"/>
</dbReference>
<dbReference type="AlphaFoldDB" id="A0A1G9Z858"/>
<feature type="coiled-coil region" evidence="1">
    <location>
        <begin position="28"/>
        <end position="55"/>
    </location>
</feature>
<keyword evidence="1" id="KW-0175">Coiled coil</keyword>
<name>A0A1G9Z858_9ACTN</name>
<evidence type="ECO:0000313" key="2">
    <source>
        <dbReference type="EMBL" id="SDN17500.1"/>
    </source>
</evidence>
<dbReference type="EMBL" id="FNHI01000021">
    <property type="protein sequence ID" value="SDN17500.1"/>
    <property type="molecule type" value="Genomic_DNA"/>
</dbReference>
<keyword evidence="3" id="KW-1185">Reference proteome</keyword>
<dbReference type="STRING" id="1196353.SAMN05444921_1217"/>
<evidence type="ECO:0000313" key="3">
    <source>
        <dbReference type="Proteomes" id="UP000199063"/>
    </source>
</evidence>
<dbReference type="Proteomes" id="UP000199063">
    <property type="component" value="Unassembled WGS sequence"/>
</dbReference>
<reference evidence="3" key="1">
    <citation type="submission" date="2016-10" db="EMBL/GenBank/DDBJ databases">
        <authorList>
            <person name="Varghese N."/>
            <person name="Submissions S."/>
        </authorList>
    </citation>
    <scope>NUCLEOTIDE SEQUENCE [LARGE SCALE GENOMIC DNA]</scope>
    <source>
        <strain evidence="3">CGMCC 4.7042</strain>
    </source>
</reference>
<proteinExistence type="predicted"/>
<dbReference type="InterPro" id="IPR046200">
    <property type="entry name" value="DUF6233"/>
</dbReference>
<accession>A0A1G9Z858</accession>
<gene>
    <name evidence="2" type="ORF">SAMN05444921_1217</name>
</gene>
<evidence type="ECO:0000256" key="1">
    <source>
        <dbReference type="SAM" id="Coils"/>
    </source>
</evidence>
<sequence>MLERMSGRPRAERIVLLEGLRDWLAYQLRQTERTLAQLRAEEDEERRRLEAERIAGSWKLQPARVTGAQPMLHRADCRLYKTQLGYLDREHAAVALEEFPRLEMCQICAPWGSLGLPAPEG</sequence>
<protein>
    <submittedName>
        <fullName evidence="2">Uncharacterized protein</fullName>
    </submittedName>
</protein>